<protein>
    <submittedName>
        <fullName evidence="2">Hypothetical_protein_-_conserved</fullName>
    </submittedName>
</protein>
<organism evidence="2 3">
    <name type="scientific">Leishmania infantum</name>
    <dbReference type="NCBI Taxonomy" id="5671"/>
    <lineage>
        <taxon>Eukaryota</taxon>
        <taxon>Discoba</taxon>
        <taxon>Euglenozoa</taxon>
        <taxon>Kinetoplastea</taxon>
        <taxon>Metakinetoplastina</taxon>
        <taxon>Trypanosomatida</taxon>
        <taxon>Trypanosomatidae</taxon>
        <taxon>Leishmaniinae</taxon>
        <taxon>Leishmania</taxon>
    </lineage>
</organism>
<feature type="compositionally biased region" description="Pro residues" evidence="1">
    <location>
        <begin position="343"/>
        <end position="352"/>
    </location>
</feature>
<dbReference type="OMA" id="DEQNMPR"/>
<evidence type="ECO:0000256" key="1">
    <source>
        <dbReference type="SAM" id="MobiDB-lite"/>
    </source>
</evidence>
<dbReference type="Proteomes" id="UP000255414">
    <property type="component" value="Chromosome 8"/>
</dbReference>
<evidence type="ECO:0000313" key="2">
    <source>
        <dbReference type="EMBL" id="CAC9451233.1"/>
    </source>
</evidence>
<dbReference type="AlphaFoldDB" id="A0A6L0WL78"/>
<feature type="region of interest" description="Disordered" evidence="1">
    <location>
        <begin position="303"/>
        <end position="352"/>
    </location>
</feature>
<dbReference type="SMR" id="A0A6L0WL78"/>
<evidence type="ECO:0000313" key="3">
    <source>
        <dbReference type="Proteomes" id="UP000255414"/>
    </source>
</evidence>
<feature type="compositionally biased region" description="Basic and acidic residues" evidence="1">
    <location>
        <begin position="321"/>
        <end position="342"/>
    </location>
</feature>
<gene>
    <name evidence="2" type="ORF">LINF_080010500</name>
</gene>
<sequence>MLRITPPRCAPLQASRPLFFFSWLRQSSGHRGSAAATWRTKAKNTFISEGAMGLGGGDVGQPMANEASEALDGKGTSTASYRQAALNGTVRRGVGNGQAFQAGGGAAPGSTVPKQPIDDILIERAAHLSGPNRRPLSYDLEIHRAARAREAAQKQASQEYLLHFDEQNMPRNPHDPNRKRASWEFTPTPEHKSLVLLLYRNVLKGLMNYKSVRRRSMIAYARMCFRRRAMATEKLLIDECIEECRRSIYVLEKHHNFTKTGTYEFDSMTLPKDTGQDVKTYMEEVYDPEQSRMQFQNFTDVQPGREHLHRQGLGPTSGSHHWKDQKTSEGFKVEIRDEDRALRPPPPPGMAS</sequence>
<dbReference type="EMBL" id="LR812941">
    <property type="protein sequence ID" value="CAC9451233.1"/>
    <property type="molecule type" value="Genomic_DNA"/>
</dbReference>
<accession>A0A6L0WL78</accession>
<reference evidence="2" key="1">
    <citation type="submission" date="2020-06" db="EMBL/GenBank/DDBJ databases">
        <authorList>
            <person name="Gonzalez-de la Fuente S."/>
            <person name="Peiro-Pastor R."/>
            <person name="Rastrojo A."/>
            <person name="Moreno J."/>
            <person name="Carrasco-Ramiro F."/>
            <person name="Requena JM."/>
            <person name="Aguado B."/>
        </authorList>
    </citation>
    <scope>NUCLEOTIDE SEQUENCE</scope>
</reference>
<name>A0A6L0WL78_LEIIN</name>
<proteinExistence type="predicted"/>